<feature type="binding site" evidence="10">
    <location>
        <position position="161"/>
    </location>
    <ligand>
        <name>Zn(2+)</name>
        <dbReference type="ChEBI" id="CHEBI:29105"/>
        <label>1</label>
    </ligand>
</feature>
<feature type="modified residue" description="Phosphotyrosine; by PKDCC" evidence="11">
    <location>
        <position position="345"/>
    </location>
</feature>
<dbReference type="Pfam" id="PF00413">
    <property type="entry name" value="Peptidase_M10"/>
    <property type="match status" value="1"/>
</dbReference>
<dbReference type="Pfam" id="PF01471">
    <property type="entry name" value="PG_binding_1"/>
    <property type="match status" value="1"/>
</dbReference>
<dbReference type="CDD" id="cd04278">
    <property type="entry name" value="ZnMc_MMP"/>
    <property type="match status" value="1"/>
</dbReference>
<dbReference type="InterPro" id="IPR024079">
    <property type="entry name" value="MetalloPept_cat_dom_sf"/>
</dbReference>
<dbReference type="GO" id="GO:0004222">
    <property type="term" value="F:metalloendopeptidase activity"/>
    <property type="evidence" value="ECO:0007669"/>
    <property type="project" value="InterPro"/>
</dbReference>
<feature type="binding site" evidence="10">
    <location>
        <position position="310"/>
    </location>
    <ligand>
        <name>Ca(2+)</name>
        <dbReference type="ChEBI" id="CHEBI:29108"/>
        <label>4</label>
    </ligand>
</feature>
<dbReference type="AlphaFoldDB" id="A0AA36BTY9"/>
<dbReference type="PIRSF" id="PIRSF001191">
    <property type="entry name" value="Peptidase_M10A_matrix"/>
    <property type="match status" value="1"/>
</dbReference>
<feature type="binding site" evidence="10">
    <location>
        <position position="189"/>
    </location>
    <ligand>
        <name>Ca(2+)</name>
        <dbReference type="ChEBI" id="CHEBI:29108"/>
        <label>1</label>
    </ligand>
</feature>
<feature type="binding site" evidence="10">
    <location>
        <position position="149"/>
    </location>
    <ligand>
        <name>Ca(2+)</name>
        <dbReference type="ChEBI" id="CHEBI:29108"/>
        <label>2</label>
    </ligand>
</feature>
<dbReference type="InterPro" id="IPR033739">
    <property type="entry name" value="M10A_MMP"/>
</dbReference>
<keyword evidence="6 9" id="KW-0862">Zinc</keyword>
<dbReference type="InterPro" id="IPR036365">
    <property type="entry name" value="PGBD-like_sf"/>
</dbReference>
<accession>A0AA36BTY9</accession>
<dbReference type="GO" id="GO:0031012">
    <property type="term" value="C:extracellular matrix"/>
    <property type="evidence" value="ECO:0007669"/>
    <property type="project" value="InterPro"/>
</dbReference>
<dbReference type="Gene3D" id="3.40.390.10">
    <property type="entry name" value="Collagenase (Catalytic Domain)"/>
    <property type="match status" value="1"/>
</dbReference>
<dbReference type="InterPro" id="IPR036375">
    <property type="entry name" value="Hemopexin-like_dom_sf"/>
</dbReference>
<feature type="binding site" evidence="10">
    <location>
        <position position="186"/>
    </location>
    <ligand>
        <name>Ca(2+)</name>
        <dbReference type="ChEBI" id="CHEBI:29108"/>
        <label>3</label>
    </ligand>
</feature>
<dbReference type="InterPro" id="IPR021190">
    <property type="entry name" value="Pept_M10A"/>
</dbReference>
<dbReference type="InterPro" id="IPR002477">
    <property type="entry name" value="Peptidoglycan-bd-like"/>
</dbReference>
<feature type="domain" description="Peptidase metallopeptidase" evidence="14">
    <location>
        <begin position="96"/>
        <end position="250"/>
    </location>
</feature>
<evidence type="ECO:0000256" key="7">
    <source>
        <dbReference type="ARBA" id="ARBA00023049"/>
    </source>
</evidence>
<feature type="binding site" evidence="9">
    <location>
        <position position="207"/>
    </location>
    <ligand>
        <name>Zn(2+)</name>
        <dbReference type="ChEBI" id="CHEBI:29105"/>
        <label>2</label>
        <note>catalytic</note>
    </ligand>
</feature>
<dbReference type="Gene3D" id="2.110.10.10">
    <property type="entry name" value="Hemopexin-like domain"/>
    <property type="match status" value="1"/>
</dbReference>
<evidence type="ECO:0000256" key="11">
    <source>
        <dbReference type="PIRSR" id="PIRSR621190-4"/>
    </source>
</evidence>
<keyword evidence="3 9" id="KW-0479">Metal-binding</keyword>
<dbReference type="SUPFAM" id="SSF47090">
    <property type="entry name" value="PGBD-like"/>
    <property type="match status" value="1"/>
</dbReference>
<feature type="binding site" evidence="10">
    <location>
        <position position="225"/>
    </location>
    <ligand>
        <name>Zn(2+)</name>
        <dbReference type="ChEBI" id="CHEBI:29105"/>
        <label>2</label>
        <note>catalytic</note>
    </ligand>
</feature>
<keyword evidence="4 13" id="KW-0732">Signal</keyword>
<dbReference type="PRINTS" id="PR00138">
    <property type="entry name" value="MATRIXIN"/>
</dbReference>
<reference evidence="15" key="1">
    <citation type="submission" date="2023-08" db="EMBL/GenBank/DDBJ databases">
        <authorList>
            <person name="Alioto T."/>
            <person name="Alioto T."/>
            <person name="Gomez Garrido J."/>
        </authorList>
    </citation>
    <scope>NUCLEOTIDE SEQUENCE</scope>
</reference>
<dbReference type="InterPro" id="IPR006026">
    <property type="entry name" value="Peptidase_Metallo"/>
</dbReference>
<feature type="binding site" evidence="10">
    <location>
        <position position="187"/>
    </location>
    <ligand>
        <name>Ca(2+)</name>
        <dbReference type="ChEBI" id="CHEBI:29108"/>
        <label>1</label>
    </ligand>
</feature>
<feature type="binding site" evidence="10">
    <location>
        <position position="360"/>
    </location>
    <ligand>
        <name>Ca(2+)</name>
        <dbReference type="ChEBI" id="CHEBI:29108"/>
        <label>5</label>
    </ligand>
</feature>
<dbReference type="GO" id="GO:0008270">
    <property type="term" value="F:zinc ion binding"/>
    <property type="evidence" value="ECO:0007669"/>
    <property type="project" value="InterPro"/>
</dbReference>
<evidence type="ECO:0000256" key="5">
    <source>
        <dbReference type="ARBA" id="ARBA00022801"/>
    </source>
</evidence>
<keyword evidence="7" id="KW-0482">Metalloprotease</keyword>
<dbReference type="GO" id="GO:0030198">
    <property type="term" value="P:extracellular matrix organization"/>
    <property type="evidence" value="ECO:0007669"/>
    <property type="project" value="TreeGrafter"/>
</dbReference>
<dbReference type="InterPro" id="IPR018487">
    <property type="entry name" value="Hemopexin-like_repeat"/>
</dbReference>
<dbReference type="GO" id="GO:0005615">
    <property type="term" value="C:extracellular space"/>
    <property type="evidence" value="ECO:0007669"/>
    <property type="project" value="TreeGrafter"/>
</dbReference>
<protein>
    <submittedName>
        <fullName evidence="15">Metalloproteinase-19-like</fullName>
    </submittedName>
</protein>
<dbReference type="SMART" id="SM00235">
    <property type="entry name" value="ZnMc"/>
    <property type="match status" value="1"/>
</dbReference>
<dbReference type="PANTHER" id="PTHR10201:SF291">
    <property type="entry name" value="MATRIX METALLOPROTEINASE 1, ISOFORM C-RELATED"/>
    <property type="match status" value="1"/>
</dbReference>
<gene>
    <name evidence="15" type="ORF">OCTVUL_1B020960</name>
</gene>
<dbReference type="GO" id="GO:0006508">
    <property type="term" value="P:proteolysis"/>
    <property type="evidence" value="ECO:0007669"/>
    <property type="project" value="UniProtKB-KW"/>
</dbReference>
<feature type="binding site" evidence="10">
    <location>
        <position position="312"/>
    </location>
    <ligand>
        <name>Ca(2+)</name>
        <dbReference type="ChEBI" id="CHEBI:29108"/>
        <label>5</label>
    </ligand>
</feature>
<dbReference type="PROSITE" id="PS51642">
    <property type="entry name" value="HEMOPEXIN_2"/>
    <property type="match status" value="1"/>
</dbReference>
<evidence type="ECO:0000256" key="2">
    <source>
        <dbReference type="ARBA" id="ARBA00022670"/>
    </source>
</evidence>
<dbReference type="PANTHER" id="PTHR10201">
    <property type="entry name" value="MATRIX METALLOPROTEINASE"/>
    <property type="match status" value="1"/>
</dbReference>
<dbReference type="GO" id="GO:0030574">
    <property type="term" value="P:collagen catabolic process"/>
    <property type="evidence" value="ECO:0007669"/>
    <property type="project" value="TreeGrafter"/>
</dbReference>
<dbReference type="Proteomes" id="UP001162480">
    <property type="component" value="Chromosome 25"/>
</dbReference>
<dbReference type="SUPFAM" id="SSF50923">
    <property type="entry name" value="Hemopexin-like domain"/>
    <property type="match status" value="1"/>
</dbReference>
<sequence length="475" mass="54460">MYNLKLCFLVLAILVPKLVPADDKFETVLYKYGYMQKPLGRDKDRAPTEKEMEEAIKKYQAFNGLEVTGVFDEETIKKMGSPRCGLPDYEPGQSRSDRKWLKNDLTWFIEKFSKTPIKKKQQKEAIKKGLARWAEVAKLNFKQGESDSDLKIQFGVKEHGDGFPFDDEGGTLAHAFYPESGKIHFDDSEDWQMDKHVGKNLEVVAAHEFGHTLGLPHSDVPESMMAPYYKGFMEGLHNDDIERIQKLYGPKEESKENIGFCDHKYTTINAAMWVGSSTYLFVDNLFVIDGSTGRKKKTKRIFPGAPNSVDAAIFSQDTQKALLFTDNQVWSYSLSGGKFYLNYGYPKTHSDEVFSKPDAAMIMKDFEHVERVFVFKNDSIREWVPYYEQLTPESTLKYHDFFIGVPNHLDAILSVNKEIAFLSGEKYFIMISDEQVVTITGTDMKALLRRCTKISEQPVLRPFYITLPCSRVIRS</sequence>
<feature type="binding site" evidence="10">
    <location>
        <position position="159"/>
    </location>
    <ligand>
        <name>Zn(2+)</name>
        <dbReference type="ChEBI" id="CHEBI:29105"/>
        <label>1</label>
    </ligand>
</feature>
<feature type="signal peptide" evidence="13">
    <location>
        <begin position="1"/>
        <end position="21"/>
    </location>
</feature>
<feature type="binding site" evidence="10">
    <location>
        <position position="174"/>
    </location>
    <ligand>
        <name>Zn(2+)</name>
        <dbReference type="ChEBI" id="CHEBI:29105"/>
        <label>1</label>
    </ligand>
</feature>
<feature type="binding site" evidence="10">
    <location>
        <position position="166"/>
    </location>
    <ligand>
        <name>Ca(2+)</name>
        <dbReference type="ChEBI" id="CHEBI:29108"/>
        <label>3</label>
    </ligand>
</feature>
<feature type="binding site" evidence="10">
    <location>
        <position position="189"/>
    </location>
    <ligand>
        <name>Ca(2+)</name>
        <dbReference type="ChEBI" id="CHEBI:29108"/>
        <label>3</label>
    </ligand>
</feature>
<comment type="cofactor">
    <cofactor evidence="10">
        <name>Ca(2+)</name>
        <dbReference type="ChEBI" id="CHEBI:29108"/>
    </cofactor>
    <text evidence="10">Can bind about 5 Ca(2+) ions per subunit.</text>
</comment>
<evidence type="ECO:0000256" key="10">
    <source>
        <dbReference type="PIRSR" id="PIRSR621190-2"/>
    </source>
</evidence>
<feature type="binding site" evidence="9">
    <location>
        <position position="217"/>
    </location>
    <ligand>
        <name>Zn(2+)</name>
        <dbReference type="ChEBI" id="CHEBI:29105"/>
        <label>2</label>
        <note>catalytic</note>
    </ligand>
</feature>
<evidence type="ECO:0000259" key="14">
    <source>
        <dbReference type="SMART" id="SM00235"/>
    </source>
</evidence>
<evidence type="ECO:0000256" key="6">
    <source>
        <dbReference type="ARBA" id="ARBA00022833"/>
    </source>
</evidence>
<keyword evidence="10" id="KW-0106">Calcium</keyword>
<evidence type="ECO:0000313" key="16">
    <source>
        <dbReference type="Proteomes" id="UP001162480"/>
    </source>
</evidence>
<dbReference type="InterPro" id="IPR001818">
    <property type="entry name" value="Pept_M10_metallopeptidase"/>
</dbReference>
<name>A0AA36BTY9_OCTVU</name>
<keyword evidence="5" id="KW-0378">Hydrolase</keyword>
<evidence type="ECO:0000256" key="12">
    <source>
        <dbReference type="PROSITE-ProRule" id="PRU01011"/>
    </source>
</evidence>
<dbReference type="EMBL" id="OX597838">
    <property type="protein sequence ID" value="CAI9740583.1"/>
    <property type="molecule type" value="Genomic_DNA"/>
</dbReference>
<evidence type="ECO:0000256" key="8">
    <source>
        <dbReference type="PIRSR" id="PIRSR001191-1"/>
    </source>
</evidence>
<feature type="binding site" evidence="10">
    <location>
        <position position="184"/>
    </location>
    <ligand>
        <name>Zn(2+)</name>
        <dbReference type="ChEBI" id="CHEBI:29105"/>
        <label>1</label>
    </ligand>
</feature>
<keyword evidence="16" id="KW-1185">Reference proteome</keyword>
<feature type="active site" evidence="8">
    <location>
        <position position="208"/>
    </location>
</feature>
<evidence type="ECO:0000256" key="1">
    <source>
        <dbReference type="ARBA" id="ARBA00010370"/>
    </source>
</evidence>
<feature type="chain" id="PRO_5041329492" evidence="13">
    <location>
        <begin position="22"/>
        <end position="475"/>
    </location>
</feature>
<keyword evidence="2" id="KW-0645">Protease</keyword>
<dbReference type="SUPFAM" id="SSF55486">
    <property type="entry name" value="Metalloproteases ('zincins'), catalytic domain"/>
    <property type="match status" value="1"/>
</dbReference>
<organism evidence="15 16">
    <name type="scientific">Octopus vulgaris</name>
    <name type="common">Common octopus</name>
    <dbReference type="NCBI Taxonomy" id="6645"/>
    <lineage>
        <taxon>Eukaryota</taxon>
        <taxon>Metazoa</taxon>
        <taxon>Spiralia</taxon>
        <taxon>Lophotrochozoa</taxon>
        <taxon>Mollusca</taxon>
        <taxon>Cephalopoda</taxon>
        <taxon>Coleoidea</taxon>
        <taxon>Octopodiformes</taxon>
        <taxon>Octopoda</taxon>
        <taxon>Incirrata</taxon>
        <taxon>Octopodidae</taxon>
        <taxon>Octopus</taxon>
    </lineage>
</organism>
<comment type="cofactor">
    <cofactor evidence="10">
        <name>Zn(2+)</name>
        <dbReference type="ChEBI" id="CHEBI:29105"/>
    </cofactor>
    <text evidence="10">Binds 2 Zn(2+) ions per subunit.</text>
</comment>
<evidence type="ECO:0000256" key="3">
    <source>
        <dbReference type="ARBA" id="ARBA00022723"/>
    </source>
</evidence>
<proteinExistence type="inferred from homology"/>
<evidence type="ECO:0000256" key="4">
    <source>
        <dbReference type="ARBA" id="ARBA00022729"/>
    </source>
</evidence>
<feature type="repeat" description="Hemopexin" evidence="12">
    <location>
        <begin position="306"/>
        <end position="356"/>
    </location>
</feature>
<evidence type="ECO:0000256" key="9">
    <source>
        <dbReference type="PIRSR" id="PIRSR001191-2"/>
    </source>
</evidence>
<feature type="binding site" evidence="9">
    <location>
        <position position="211"/>
    </location>
    <ligand>
        <name>Zn(2+)</name>
        <dbReference type="ChEBI" id="CHEBI:29105"/>
        <label>2</label>
        <note>catalytic</note>
    </ligand>
</feature>
<feature type="binding site" description="in inhibited form" evidence="10">
    <location>
        <position position="84"/>
    </location>
    <ligand>
        <name>Zn(2+)</name>
        <dbReference type="ChEBI" id="CHEBI:29105"/>
        <label>2</label>
        <note>catalytic</note>
    </ligand>
</feature>
<evidence type="ECO:0000313" key="15">
    <source>
        <dbReference type="EMBL" id="CAI9740583.1"/>
    </source>
</evidence>
<feature type="binding site" evidence="10">
    <location>
        <position position="410"/>
    </location>
    <ligand>
        <name>Ca(2+)</name>
        <dbReference type="ChEBI" id="CHEBI:29108"/>
        <label>4</label>
    </ligand>
</feature>
<evidence type="ECO:0000256" key="13">
    <source>
        <dbReference type="SAM" id="SignalP"/>
    </source>
</evidence>
<comment type="similarity">
    <text evidence="1">Belongs to the peptidase M10A family.</text>
</comment>